<feature type="transmembrane region" description="Helical" evidence="1">
    <location>
        <begin position="87"/>
        <end position="114"/>
    </location>
</feature>
<sequence length="126" mass="14080">MTNNILLWSSYLMIVAVVFLCINNIQAKLATKTEKETKIGKGIARCLMIFILPLVPIILHVTIYLLVAFPQSIEKLSMVEIGLFDMMIQSTGAGVSVILFSWMLGILIFGVRYLQRTFISIKPNSG</sequence>
<feature type="transmembrane region" description="Helical" evidence="1">
    <location>
        <begin position="6"/>
        <end position="25"/>
    </location>
</feature>
<keyword evidence="1" id="KW-0472">Membrane</keyword>
<protein>
    <submittedName>
        <fullName evidence="2">Uncharacterized protein</fullName>
    </submittedName>
</protein>
<gene>
    <name evidence="2" type="ORF">MNBD_GAMMA12-3701</name>
</gene>
<dbReference type="AlphaFoldDB" id="A0A3B0YZJ1"/>
<feature type="transmembrane region" description="Helical" evidence="1">
    <location>
        <begin position="46"/>
        <end position="67"/>
    </location>
</feature>
<name>A0A3B0YZJ1_9ZZZZ</name>
<keyword evidence="1" id="KW-0812">Transmembrane</keyword>
<keyword evidence="1" id="KW-1133">Transmembrane helix</keyword>
<organism evidence="2">
    <name type="scientific">hydrothermal vent metagenome</name>
    <dbReference type="NCBI Taxonomy" id="652676"/>
    <lineage>
        <taxon>unclassified sequences</taxon>
        <taxon>metagenomes</taxon>
        <taxon>ecological metagenomes</taxon>
    </lineage>
</organism>
<dbReference type="EMBL" id="UOFL01000049">
    <property type="protein sequence ID" value="VAW73836.1"/>
    <property type="molecule type" value="Genomic_DNA"/>
</dbReference>
<evidence type="ECO:0000313" key="2">
    <source>
        <dbReference type="EMBL" id="VAW73836.1"/>
    </source>
</evidence>
<reference evidence="2" key="1">
    <citation type="submission" date="2018-06" db="EMBL/GenBank/DDBJ databases">
        <authorList>
            <person name="Zhirakovskaya E."/>
        </authorList>
    </citation>
    <scope>NUCLEOTIDE SEQUENCE</scope>
</reference>
<evidence type="ECO:0000256" key="1">
    <source>
        <dbReference type="SAM" id="Phobius"/>
    </source>
</evidence>
<proteinExistence type="predicted"/>
<accession>A0A3B0YZJ1</accession>